<organism evidence="2 3">
    <name type="scientific">Candidatus Magasanikbacteria bacterium CG10_big_fil_rev_8_21_14_0_10_36_16</name>
    <dbReference type="NCBI Taxonomy" id="1974645"/>
    <lineage>
        <taxon>Bacteria</taxon>
        <taxon>Candidatus Magasanikiibacteriota</taxon>
    </lineage>
</organism>
<keyword evidence="1" id="KW-0472">Membrane</keyword>
<comment type="caution">
    <text evidence="2">The sequence shown here is derived from an EMBL/GenBank/DDBJ whole genome shotgun (WGS) entry which is preliminary data.</text>
</comment>
<dbReference type="Proteomes" id="UP000230852">
    <property type="component" value="Unassembled WGS sequence"/>
</dbReference>
<accession>A0A2H0TZB2</accession>
<proteinExistence type="predicted"/>
<sequence>MDIQIKKPRFRILLLSITLLILFGLVAMFILYRIAPRESVYAVTKEYCGQHFNEDDYVGVSNDRLNGQSYNKFQLCYEDYFWPTNKNWITLEKILLNEHRVYPPSGVSLNAGNKEQEMRAIAKQLEQQGLSLWTIVDVKNRGLYSDPPFSHPWPKYDYRRWEGEPFINEYVVGTFLEPLKYDISISRQELDHGGVPNVGEIPDGIYAAEAEEVAEKVKEVGEYNNGPVKTWSTDRSATILLAVQAINGQPVVILATYKTIKPQTNTKPYGPYLVKLASDKWLRFNSDLTLCETINVEQTNGSYVFVTGACPF</sequence>
<evidence type="ECO:0000313" key="3">
    <source>
        <dbReference type="Proteomes" id="UP000230852"/>
    </source>
</evidence>
<evidence type="ECO:0000313" key="2">
    <source>
        <dbReference type="EMBL" id="PIR78575.1"/>
    </source>
</evidence>
<reference evidence="3" key="1">
    <citation type="submission" date="2017-09" db="EMBL/GenBank/DDBJ databases">
        <title>Depth-based differentiation of microbial function through sediment-hosted aquifers and enrichment of novel symbionts in the deep terrestrial subsurface.</title>
        <authorList>
            <person name="Probst A.J."/>
            <person name="Ladd B."/>
            <person name="Jarett J.K."/>
            <person name="Geller-Mcgrath D.E."/>
            <person name="Sieber C.M.K."/>
            <person name="Emerson J.B."/>
            <person name="Anantharaman K."/>
            <person name="Thomas B.C."/>
            <person name="Malmstrom R."/>
            <person name="Stieglmeier M."/>
            <person name="Klingl A."/>
            <person name="Woyke T."/>
            <person name="Ryan C.M."/>
            <person name="Banfield J.F."/>
        </authorList>
    </citation>
    <scope>NUCLEOTIDE SEQUENCE [LARGE SCALE GENOMIC DNA]</scope>
</reference>
<protein>
    <submittedName>
        <fullName evidence="2">Uncharacterized protein</fullName>
    </submittedName>
</protein>
<feature type="transmembrane region" description="Helical" evidence="1">
    <location>
        <begin position="12"/>
        <end position="32"/>
    </location>
</feature>
<dbReference type="AlphaFoldDB" id="A0A2H0TZB2"/>
<gene>
    <name evidence="2" type="ORF">COU28_00905</name>
</gene>
<name>A0A2H0TZB2_9BACT</name>
<keyword evidence="1" id="KW-1133">Transmembrane helix</keyword>
<dbReference type="EMBL" id="PFBU01000015">
    <property type="protein sequence ID" value="PIR78575.1"/>
    <property type="molecule type" value="Genomic_DNA"/>
</dbReference>
<evidence type="ECO:0000256" key="1">
    <source>
        <dbReference type="SAM" id="Phobius"/>
    </source>
</evidence>
<keyword evidence="1" id="KW-0812">Transmembrane</keyword>